<dbReference type="Proteomes" id="UP000594638">
    <property type="component" value="Unassembled WGS sequence"/>
</dbReference>
<keyword evidence="7" id="KW-0472">Membrane</keyword>
<evidence type="ECO:0000256" key="6">
    <source>
        <dbReference type="ARBA" id="ARBA00023034"/>
    </source>
</evidence>
<organism evidence="9 10">
    <name type="scientific">Olea europaea subsp. europaea</name>
    <dbReference type="NCBI Taxonomy" id="158383"/>
    <lineage>
        <taxon>Eukaryota</taxon>
        <taxon>Viridiplantae</taxon>
        <taxon>Streptophyta</taxon>
        <taxon>Embryophyta</taxon>
        <taxon>Tracheophyta</taxon>
        <taxon>Spermatophyta</taxon>
        <taxon>Magnoliopsida</taxon>
        <taxon>eudicotyledons</taxon>
        <taxon>Gunneridae</taxon>
        <taxon>Pentapetalae</taxon>
        <taxon>asterids</taxon>
        <taxon>lamiids</taxon>
        <taxon>Lamiales</taxon>
        <taxon>Oleaceae</taxon>
        <taxon>Oleeae</taxon>
        <taxon>Olea</taxon>
    </lineage>
</organism>
<keyword evidence="4" id="KW-0813">Transport</keyword>
<comment type="subcellular location">
    <subcellularLocation>
        <location evidence="1">Golgi apparatus membrane</location>
        <topology evidence="1">Peripheral membrane protein</topology>
    </subcellularLocation>
</comment>
<dbReference type="AlphaFoldDB" id="A0A8S0TX60"/>
<proteinExistence type="inferred from homology"/>
<dbReference type="Gramene" id="OE9A046577T1">
    <property type="protein sequence ID" value="OE9A046577C1"/>
    <property type="gene ID" value="OE9A046577"/>
</dbReference>
<dbReference type="GO" id="GO:0007030">
    <property type="term" value="P:Golgi organization"/>
    <property type="evidence" value="ECO:0007669"/>
    <property type="project" value="TreeGrafter"/>
</dbReference>
<evidence type="ECO:0000313" key="9">
    <source>
        <dbReference type="EMBL" id="CAA3010719.1"/>
    </source>
</evidence>
<comment type="caution">
    <text evidence="9">The sequence shown here is derived from an EMBL/GenBank/DDBJ whole genome shotgun (WGS) entry which is preliminary data.</text>
</comment>
<sequence length="256" mass="28562">MNFDGPYTDRLGSLQTIRALQKGFQTLIGNRRVEEFQTEMTPEVVKLSETVRRMEESIPHVIPLLEAAAERSIDFTGGSEADEPTLVLDDTLLQYISTLQGILKSRRAVTGVDVTPDGFGVKNETGSDNKGASHARKVDFMSNEEWSFVQGIDQNLLKVADATNYKFSCDANAEEAQFFSTEWMFKVAEGATALYIEQLRGIQYITDHGAQELSVDIEYLSNVFSALSMTIPPTLATFHTCFQTPRDQLKELVKSD</sequence>
<dbReference type="GO" id="GO:0006886">
    <property type="term" value="P:intracellular protein transport"/>
    <property type="evidence" value="ECO:0007669"/>
    <property type="project" value="InterPro"/>
</dbReference>
<evidence type="ECO:0000313" key="10">
    <source>
        <dbReference type="Proteomes" id="UP000594638"/>
    </source>
</evidence>
<dbReference type="PANTHER" id="PTHR21443:SF0">
    <property type="entry name" value="CONSERVED OLIGOMERIC GOLGI COMPLEX SUBUNIT 7"/>
    <property type="match status" value="1"/>
</dbReference>
<evidence type="ECO:0000256" key="8">
    <source>
        <dbReference type="ARBA" id="ARBA00031345"/>
    </source>
</evidence>
<evidence type="ECO:0000256" key="5">
    <source>
        <dbReference type="ARBA" id="ARBA00022927"/>
    </source>
</evidence>
<dbReference type="PANTHER" id="PTHR21443">
    <property type="entry name" value="CONSERVED OLIGOMERIC GOLGI COMPLEX COMPONENT 7"/>
    <property type="match status" value="1"/>
</dbReference>
<comment type="similarity">
    <text evidence="2">Belongs to the COG7 family.</text>
</comment>
<dbReference type="GO" id="GO:0017119">
    <property type="term" value="C:Golgi transport complex"/>
    <property type="evidence" value="ECO:0007669"/>
    <property type="project" value="InterPro"/>
</dbReference>
<keyword evidence="10" id="KW-1185">Reference proteome</keyword>
<evidence type="ECO:0000256" key="1">
    <source>
        <dbReference type="ARBA" id="ARBA00004395"/>
    </source>
</evidence>
<evidence type="ECO:0000256" key="3">
    <source>
        <dbReference type="ARBA" id="ARBA00020984"/>
    </source>
</evidence>
<dbReference type="OrthoDB" id="1728259at2759"/>
<dbReference type="Pfam" id="PF10191">
    <property type="entry name" value="COG7"/>
    <property type="match status" value="1"/>
</dbReference>
<evidence type="ECO:0000256" key="7">
    <source>
        <dbReference type="ARBA" id="ARBA00023136"/>
    </source>
</evidence>
<evidence type="ECO:0000256" key="4">
    <source>
        <dbReference type="ARBA" id="ARBA00022448"/>
    </source>
</evidence>
<accession>A0A8S0TX60</accession>
<protein>
    <recommendedName>
        <fullName evidence="3">Conserved oligomeric Golgi complex subunit 7</fullName>
    </recommendedName>
    <alternativeName>
        <fullName evidence="8">Component of oligomeric Golgi complex 7</fullName>
    </alternativeName>
</protein>
<name>A0A8S0TX60_OLEEU</name>
<gene>
    <name evidence="9" type="ORF">OLEA9_A046577</name>
</gene>
<reference evidence="9 10" key="1">
    <citation type="submission" date="2019-12" db="EMBL/GenBank/DDBJ databases">
        <authorList>
            <person name="Alioto T."/>
            <person name="Alioto T."/>
            <person name="Gomez Garrido J."/>
        </authorList>
    </citation>
    <scope>NUCLEOTIDE SEQUENCE [LARGE SCALE GENOMIC DNA]</scope>
</reference>
<keyword evidence="6" id="KW-0333">Golgi apparatus</keyword>
<dbReference type="GO" id="GO:0006890">
    <property type="term" value="P:retrograde vesicle-mediated transport, Golgi to endoplasmic reticulum"/>
    <property type="evidence" value="ECO:0007669"/>
    <property type="project" value="TreeGrafter"/>
</dbReference>
<keyword evidence="5" id="KW-0653">Protein transport</keyword>
<dbReference type="InterPro" id="IPR019335">
    <property type="entry name" value="COG7"/>
</dbReference>
<dbReference type="EMBL" id="CACTIH010007350">
    <property type="protein sequence ID" value="CAA3010719.1"/>
    <property type="molecule type" value="Genomic_DNA"/>
</dbReference>
<dbReference type="GO" id="GO:0000139">
    <property type="term" value="C:Golgi membrane"/>
    <property type="evidence" value="ECO:0007669"/>
    <property type="project" value="UniProtKB-SubCell"/>
</dbReference>
<evidence type="ECO:0000256" key="2">
    <source>
        <dbReference type="ARBA" id="ARBA00005831"/>
    </source>
</evidence>